<sequence>MASAKAPFGTMHNQPPPRNRKHADPAPWDRDPSGGSSRAPLSSRSSGSGNAAAPASKSVSRPAKDHQVEQPSSGRRIANQGANSSGKPAAPPVVSQRSAAAKVAGSTKTAPFGTAHNAPAQAHKNVGASKAPWERDDSQRFQKIAFGNLKSFGAFIRT</sequence>
<dbReference type="AlphaFoldDB" id="D8RQA5"/>
<evidence type="ECO:0000256" key="1">
    <source>
        <dbReference type="SAM" id="MobiDB-lite"/>
    </source>
</evidence>
<dbReference type="Gramene" id="EFJ25821">
    <property type="protein sequence ID" value="EFJ25821"/>
    <property type="gene ID" value="SELMODRAFT_413811"/>
</dbReference>
<dbReference type="KEGG" id="smo:SELMODRAFT_413811"/>
<gene>
    <name evidence="3" type="ORF">SELMODRAFT_413811</name>
    <name evidence="2" type="ORF">SELMODRAFT_431675</name>
</gene>
<keyword evidence="4" id="KW-1185">Reference proteome</keyword>
<dbReference type="KEGG" id="smo:SELMODRAFT_431675"/>
<dbReference type="HOGENOM" id="CLU_1672281_0_0_1"/>
<dbReference type="InParanoid" id="D8RQA5"/>
<feature type="compositionally biased region" description="Low complexity" evidence="1">
    <location>
        <begin position="33"/>
        <end position="58"/>
    </location>
</feature>
<feature type="compositionally biased region" description="Basic and acidic residues" evidence="1">
    <location>
        <begin position="22"/>
        <end position="32"/>
    </location>
</feature>
<feature type="region of interest" description="Disordered" evidence="1">
    <location>
        <begin position="1"/>
        <end position="135"/>
    </location>
</feature>
<dbReference type="EMBL" id="GL377586">
    <property type="protein sequence ID" value="EFJ25821.1"/>
    <property type="molecule type" value="Genomic_DNA"/>
</dbReference>
<accession>D8RQA5</accession>
<dbReference type="Proteomes" id="UP000001514">
    <property type="component" value="Unassembled WGS sequence"/>
</dbReference>
<evidence type="ECO:0000313" key="2">
    <source>
        <dbReference type="EMBL" id="EFJ05299.1"/>
    </source>
</evidence>
<name>D8RQA5_SELML</name>
<protein>
    <submittedName>
        <fullName evidence="3">Uncharacterized protein</fullName>
    </submittedName>
</protein>
<evidence type="ECO:0000313" key="4">
    <source>
        <dbReference type="Proteomes" id="UP000001514"/>
    </source>
</evidence>
<proteinExistence type="predicted"/>
<reference evidence="3 4" key="1">
    <citation type="journal article" date="2011" name="Science">
        <title>The Selaginella genome identifies genetic changes associated with the evolution of vascular plants.</title>
        <authorList>
            <person name="Banks J.A."/>
            <person name="Nishiyama T."/>
            <person name="Hasebe M."/>
            <person name="Bowman J.L."/>
            <person name="Gribskov M."/>
            <person name="dePamphilis C."/>
            <person name="Albert V.A."/>
            <person name="Aono N."/>
            <person name="Aoyama T."/>
            <person name="Ambrose B.A."/>
            <person name="Ashton N.W."/>
            <person name="Axtell M.J."/>
            <person name="Barker E."/>
            <person name="Barker M.S."/>
            <person name="Bennetzen J.L."/>
            <person name="Bonawitz N.D."/>
            <person name="Chapple C."/>
            <person name="Cheng C."/>
            <person name="Correa L.G."/>
            <person name="Dacre M."/>
            <person name="DeBarry J."/>
            <person name="Dreyer I."/>
            <person name="Elias M."/>
            <person name="Engstrom E.M."/>
            <person name="Estelle M."/>
            <person name="Feng L."/>
            <person name="Finet C."/>
            <person name="Floyd S.K."/>
            <person name="Frommer W.B."/>
            <person name="Fujita T."/>
            <person name="Gramzow L."/>
            <person name="Gutensohn M."/>
            <person name="Harholt J."/>
            <person name="Hattori M."/>
            <person name="Heyl A."/>
            <person name="Hirai T."/>
            <person name="Hiwatashi Y."/>
            <person name="Ishikawa M."/>
            <person name="Iwata M."/>
            <person name="Karol K.G."/>
            <person name="Koehler B."/>
            <person name="Kolukisaoglu U."/>
            <person name="Kubo M."/>
            <person name="Kurata T."/>
            <person name="Lalonde S."/>
            <person name="Li K."/>
            <person name="Li Y."/>
            <person name="Litt A."/>
            <person name="Lyons E."/>
            <person name="Manning G."/>
            <person name="Maruyama T."/>
            <person name="Michael T.P."/>
            <person name="Mikami K."/>
            <person name="Miyazaki S."/>
            <person name="Morinaga S."/>
            <person name="Murata T."/>
            <person name="Mueller-Roeber B."/>
            <person name="Nelson D.R."/>
            <person name="Obara M."/>
            <person name="Oguri Y."/>
            <person name="Olmstead R.G."/>
            <person name="Onodera N."/>
            <person name="Petersen B.L."/>
            <person name="Pils B."/>
            <person name="Prigge M."/>
            <person name="Rensing S.A."/>
            <person name="Riano-Pachon D.M."/>
            <person name="Roberts A.W."/>
            <person name="Sato Y."/>
            <person name="Scheller H.V."/>
            <person name="Schulz B."/>
            <person name="Schulz C."/>
            <person name="Shakirov E.V."/>
            <person name="Shibagaki N."/>
            <person name="Shinohara N."/>
            <person name="Shippen D.E."/>
            <person name="Soerensen I."/>
            <person name="Sotooka R."/>
            <person name="Sugimoto N."/>
            <person name="Sugita M."/>
            <person name="Sumikawa N."/>
            <person name="Tanurdzic M."/>
            <person name="Theissen G."/>
            <person name="Ulvskov P."/>
            <person name="Wakazuki S."/>
            <person name="Weng J.K."/>
            <person name="Willats W.W."/>
            <person name="Wipf D."/>
            <person name="Wolf P.G."/>
            <person name="Yang L."/>
            <person name="Zimmer A.D."/>
            <person name="Zhu Q."/>
            <person name="Mitros T."/>
            <person name="Hellsten U."/>
            <person name="Loque D."/>
            <person name="Otillar R."/>
            <person name="Salamov A."/>
            <person name="Schmutz J."/>
            <person name="Shapiro H."/>
            <person name="Lindquist E."/>
            <person name="Lucas S."/>
            <person name="Rokhsar D."/>
            <person name="Grigoriev I.V."/>
        </authorList>
    </citation>
    <scope>NUCLEOTIDE SEQUENCE [LARGE SCALE GENOMIC DNA]</scope>
</reference>
<dbReference type="OMA" id="RDESHQF"/>
<organism evidence="4">
    <name type="scientific">Selaginella moellendorffii</name>
    <name type="common">Spikemoss</name>
    <dbReference type="NCBI Taxonomy" id="88036"/>
    <lineage>
        <taxon>Eukaryota</taxon>
        <taxon>Viridiplantae</taxon>
        <taxon>Streptophyta</taxon>
        <taxon>Embryophyta</taxon>
        <taxon>Tracheophyta</taxon>
        <taxon>Lycopodiopsida</taxon>
        <taxon>Selaginellales</taxon>
        <taxon>Selaginellaceae</taxon>
        <taxon>Selaginella</taxon>
    </lineage>
</organism>
<evidence type="ECO:0000313" key="3">
    <source>
        <dbReference type="EMBL" id="EFJ25821.1"/>
    </source>
</evidence>
<dbReference type="EMBL" id="GL377729">
    <property type="protein sequence ID" value="EFJ05299.1"/>
    <property type="molecule type" value="Genomic_DNA"/>
</dbReference>
<dbReference type="Gramene" id="EFJ05299">
    <property type="protein sequence ID" value="EFJ05299"/>
    <property type="gene ID" value="SELMODRAFT_431675"/>
</dbReference>